<dbReference type="InterPro" id="IPR011961">
    <property type="entry name" value="RimM"/>
</dbReference>
<dbReference type="SUPFAM" id="SSF50447">
    <property type="entry name" value="Translation proteins"/>
    <property type="match status" value="1"/>
</dbReference>
<dbReference type="Gene3D" id="2.30.30.240">
    <property type="entry name" value="PRC-barrel domain"/>
    <property type="match status" value="1"/>
</dbReference>
<dbReference type="EMBL" id="UINC01222693">
    <property type="protein sequence ID" value="SVE51588.1"/>
    <property type="molecule type" value="Genomic_DNA"/>
</dbReference>
<dbReference type="PANTHER" id="PTHR33692">
    <property type="entry name" value="RIBOSOME MATURATION FACTOR RIMM"/>
    <property type="match status" value="1"/>
</dbReference>
<dbReference type="SUPFAM" id="SSF50346">
    <property type="entry name" value="PRC-barrel domain"/>
    <property type="match status" value="1"/>
</dbReference>
<evidence type="ECO:0000313" key="6">
    <source>
        <dbReference type="EMBL" id="SVE51588.1"/>
    </source>
</evidence>
<dbReference type="Gene3D" id="2.40.30.60">
    <property type="entry name" value="RimM"/>
    <property type="match status" value="1"/>
</dbReference>
<dbReference type="InterPro" id="IPR036976">
    <property type="entry name" value="RimM_N_sf"/>
</dbReference>
<dbReference type="GO" id="GO:0043022">
    <property type="term" value="F:ribosome binding"/>
    <property type="evidence" value="ECO:0007669"/>
    <property type="project" value="InterPro"/>
</dbReference>
<proteinExistence type="inferred from homology"/>
<dbReference type="InterPro" id="IPR011033">
    <property type="entry name" value="PRC_barrel-like_sf"/>
</dbReference>
<keyword evidence="4" id="KW-0143">Chaperone</keyword>
<evidence type="ECO:0000256" key="4">
    <source>
        <dbReference type="ARBA" id="ARBA00023186"/>
    </source>
</evidence>
<dbReference type="InterPro" id="IPR009000">
    <property type="entry name" value="Transl_B-barrel_sf"/>
</dbReference>
<evidence type="ECO:0000256" key="1">
    <source>
        <dbReference type="ARBA" id="ARBA00022490"/>
    </source>
</evidence>
<name>A0A383E677_9ZZZZ</name>
<evidence type="ECO:0000256" key="3">
    <source>
        <dbReference type="ARBA" id="ARBA00022552"/>
    </source>
</evidence>
<dbReference type="Pfam" id="PF01782">
    <property type="entry name" value="RimM"/>
    <property type="match status" value="1"/>
</dbReference>
<dbReference type="HAMAP" id="MF_00014">
    <property type="entry name" value="Ribosome_mat_RimM"/>
    <property type="match status" value="1"/>
</dbReference>
<keyword evidence="1" id="KW-0963">Cytoplasm</keyword>
<dbReference type="PANTHER" id="PTHR33692:SF1">
    <property type="entry name" value="RIBOSOME MATURATION FACTOR RIMM"/>
    <property type="match status" value="1"/>
</dbReference>
<keyword evidence="3" id="KW-0698">rRNA processing</keyword>
<dbReference type="InterPro" id="IPR002676">
    <property type="entry name" value="RimM_N"/>
</dbReference>
<accession>A0A383E677</accession>
<protein>
    <recommendedName>
        <fullName evidence="5">RimM N-terminal domain-containing protein</fullName>
    </recommendedName>
</protein>
<dbReference type="NCBIfam" id="TIGR02273">
    <property type="entry name" value="16S_RimM"/>
    <property type="match status" value="1"/>
</dbReference>
<evidence type="ECO:0000259" key="5">
    <source>
        <dbReference type="Pfam" id="PF01782"/>
    </source>
</evidence>
<dbReference type="AlphaFoldDB" id="A0A383E677"/>
<reference evidence="6" key="1">
    <citation type="submission" date="2018-05" db="EMBL/GenBank/DDBJ databases">
        <authorList>
            <person name="Lanie J.A."/>
            <person name="Ng W.-L."/>
            <person name="Kazmierczak K.M."/>
            <person name="Andrzejewski T.M."/>
            <person name="Davidsen T.M."/>
            <person name="Wayne K.J."/>
            <person name="Tettelin H."/>
            <person name="Glass J.I."/>
            <person name="Rusch D."/>
            <person name="Podicherti R."/>
            <person name="Tsui H.-C.T."/>
            <person name="Winkler M.E."/>
        </authorList>
    </citation>
    <scope>NUCLEOTIDE SEQUENCE</scope>
</reference>
<organism evidence="6">
    <name type="scientific">marine metagenome</name>
    <dbReference type="NCBI Taxonomy" id="408172"/>
    <lineage>
        <taxon>unclassified sequences</taxon>
        <taxon>metagenomes</taxon>
        <taxon>ecological metagenomes</taxon>
    </lineage>
</organism>
<feature type="domain" description="RimM N-terminal" evidence="5">
    <location>
        <begin position="7"/>
        <end position="84"/>
    </location>
</feature>
<keyword evidence="2" id="KW-0690">Ribosome biogenesis</keyword>
<gene>
    <name evidence="6" type="ORF">METZ01_LOCUS504442</name>
</gene>
<evidence type="ECO:0000256" key="2">
    <source>
        <dbReference type="ARBA" id="ARBA00022517"/>
    </source>
</evidence>
<dbReference type="GO" id="GO:0005840">
    <property type="term" value="C:ribosome"/>
    <property type="evidence" value="ECO:0007669"/>
    <property type="project" value="InterPro"/>
</dbReference>
<dbReference type="GO" id="GO:0006364">
    <property type="term" value="P:rRNA processing"/>
    <property type="evidence" value="ECO:0007669"/>
    <property type="project" value="UniProtKB-KW"/>
</dbReference>
<sequence>MNEKVVLGVLQGAHGVNGLVKIKWYTGRAEGLSAYGPVTLSGGKVHNLALKFVNNKYAICVLDGIKTKEQAEFLKGKEVSVKRAELPKLNKGEFYEVDLVGCVVEDLKGKNIGVVSAIHNFGAGPLVEIGDELIRFDGYNFPSVNTGKKRIVRKI</sequence>